<evidence type="ECO:0000313" key="3">
    <source>
        <dbReference type="Proteomes" id="UP000588277"/>
    </source>
</evidence>
<evidence type="ECO:0008006" key="4">
    <source>
        <dbReference type="Google" id="ProtNLM"/>
    </source>
</evidence>
<keyword evidence="1" id="KW-0732">Signal</keyword>
<comment type="caution">
    <text evidence="2">The sequence shown here is derived from an EMBL/GenBank/DDBJ whole genome shotgun (WGS) entry which is preliminary data.</text>
</comment>
<dbReference type="EMBL" id="JAAIIH010000004">
    <property type="protein sequence ID" value="NMN00248.1"/>
    <property type="molecule type" value="Genomic_DNA"/>
</dbReference>
<reference evidence="2 3" key="1">
    <citation type="submission" date="2020-02" db="EMBL/GenBank/DDBJ databases">
        <title>Characterization of phylogenetic diversity of novel bifidobacterial species isolated in Czech ZOOs.</title>
        <authorList>
            <person name="Lugli G.A."/>
            <person name="Vera N.B."/>
            <person name="Ventura M."/>
        </authorList>
    </citation>
    <scope>NUCLEOTIDE SEQUENCE [LARGE SCALE GENOMIC DNA]</scope>
    <source>
        <strain evidence="2 3">DSM 109958</strain>
    </source>
</reference>
<gene>
    <name evidence="2" type="ORF">G1C96_0826</name>
</gene>
<keyword evidence="3" id="KW-1185">Reference proteome</keyword>
<sequence length="307" mass="32264">MKTRRFRGFHGFARGAAACAVTVAMTALASCSPAAWMPRVEGRLEAELAPDSCERLLAQAEDARDAANAPVSAARTDAGRIGAGNLTRWQRLAGAESARALWRQVAVSCPGRFAEGVLSSAQMDRRAVALADAAHTHYVSAADGGTVIDESTKLVIASDVAGTMATAQDRAAFAYEILASRHRADSSALLTLSERHRTLAAGFAARTKDDDARRKVYSVQQLIASPDAVADAATGLRVPTVSAVAMDLVREQLADLTDDDGSDATIIADESTARTLADLLAEEASKALELGFPSFDAALFATRVDES</sequence>
<dbReference type="Proteomes" id="UP000588277">
    <property type="component" value="Unassembled WGS sequence"/>
</dbReference>
<evidence type="ECO:0000313" key="2">
    <source>
        <dbReference type="EMBL" id="NMN00248.1"/>
    </source>
</evidence>
<feature type="signal peptide" evidence="1">
    <location>
        <begin position="1"/>
        <end position="29"/>
    </location>
</feature>
<organism evidence="2 3">
    <name type="scientific">Bifidobacterium moraviense</name>
    <dbReference type="NCBI Taxonomy" id="2675323"/>
    <lineage>
        <taxon>Bacteria</taxon>
        <taxon>Bacillati</taxon>
        <taxon>Actinomycetota</taxon>
        <taxon>Actinomycetes</taxon>
        <taxon>Bifidobacteriales</taxon>
        <taxon>Bifidobacteriaceae</taxon>
        <taxon>Bifidobacterium</taxon>
    </lineage>
</organism>
<name>A0A7Y0HZC0_9BIFI</name>
<proteinExistence type="predicted"/>
<evidence type="ECO:0000256" key="1">
    <source>
        <dbReference type="SAM" id="SignalP"/>
    </source>
</evidence>
<dbReference type="PROSITE" id="PS51257">
    <property type="entry name" value="PROKAR_LIPOPROTEIN"/>
    <property type="match status" value="1"/>
</dbReference>
<feature type="chain" id="PRO_5030833743" description="Lipoprotein" evidence="1">
    <location>
        <begin position="30"/>
        <end position="307"/>
    </location>
</feature>
<accession>A0A7Y0HZC0</accession>
<dbReference type="AlphaFoldDB" id="A0A7Y0HZC0"/>
<protein>
    <recommendedName>
        <fullName evidence="4">Lipoprotein</fullName>
    </recommendedName>
</protein>